<evidence type="ECO:0000256" key="4">
    <source>
        <dbReference type="ARBA" id="ARBA00023098"/>
    </source>
</evidence>
<evidence type="ECO:0000256" key="10">
    <source>
        <dbReference type="ARBA" id="ARBA00047785"/>
    </source>
</evidence>
<evidence type="ECO:0000256" key="7">
    <source>
        <dbReference type="ARBA" id="ARBA00039058"/>
    </source>
</evidence>
<evidence type="ECO:0000313" key="11">
    <source>
        <dbReference type="EMBL" id="NMU84448.1"/>
    </source>
</evidence>
<dbReference type="GO" id="GO:0006629">
    <property type="term" value="P:lipid metabolic process"/>
    <property type="evidence" value="ECO:0007669"/>
    <property type="project" value="UniProtKB-KW"/>
</dbReference>
<feature type="non-terminal residue" evidence="11">
    <location>
        <position position="1"/>
    </location>
</feature>
<dbReference type="AlphaFoldDB" id="A0A7Y0SJ89"/>
<proteinExistence type="inferred from homology"/>
<dbReference type="Pfam" id="PF13444">
    <property type="entry name" value="Acetyltransf_5"/>
    <property type="match status" value="1"/>
</dbReference>
<sequence length="79" mass="9156">LEALNNLPKESQLLTSREFDVYCTESQSIPSLLHEIGRLRELNFRQVGEGTGLAIDIDHFDHDYLHLFVWDRENQCLVG</sequence>
<dbReference type="EC" id="2.3.2.30" evidence="7"/>
<evidence type="ECO:0000256" key="2">
    <source>
        <dbReference type="ARBA" id="ARBA00022516"/>
    </source>
</evidence>
<evidence type="ECO:0000256" key="1">
    <source>
        <dbReference type="ARBA" id="ARBA00005189"/>
    </source>
</evidence>
<evidence type="ECO:0000313" key="12">
    <source>
        <dbReference type="Proteomes" id="UP000518904"/>
    </source>
</evidence>
<gene>
    <name evidence="11" type="ORF">HKB16_16370</name>
</gene>
<dbReference type="Proteomes" id="UP000518904">
    <property type="component" value="Unassembled WGS sequence"/>
</dbReference>
<dbReference type="PANTHER" id="PTHR37323:SF1">
    <property type="entry name" value="L-ORNITHINE N(ALPHA)-ACYLTRANSFERASE"/>
    <property type="match status" value="1"/>
</dbReference>
<comment type="catalytic activity">
    <reaction evidence="10">
        <text>a (3R)-hydroxyacyl-[ACP] + L-ornithine = a lyso-ornithine lipid + holo-[ACP] + H(+)</text>
        <dbReference type="Rhea" id="RHEA:20633"/>
        <dbReference type="Rhea" id="RHEA-COMP:9685"/>
        <dbReference type="Rhea" id="RHEA-COMP:9945"/>
        <dbReference type="ChEBI" id="CHEBI:15378"/>
        <dbReference type="ChEBI" id="CHEBI:46911"/>
        <dbReference type="ChEBI" id="CHEBI:64479"/>
        <dbReference type="ChEBI" id="CHEBI:78827"/>
        <dbReference type="ChEBI" id="CHEBI:138482"/>
        <dbReference type="EC" id="2.3.2.30"/>
    </reaction>
    <physiologicalReaction direction="left-to-right" evidence="10">
        <dbReference type="Rhea" id="RHEA:20634"/>
    </physiologicalReaction>
</comment>
<keyword evidence="4" id="KW-0443">Lipid metabolism</keyword>
<organism evidence="11 12">
    <name type="scientific">Vibrio parahaemolyticus</name>
    <dbReference type="NCBI Taxonomy" id="670"/>
    <lineage>
        <taxon>Bacteria</taxon>
        <taxon>Pseudomonadati</taxon>
        <taxon>Pseudomonadota</taxon>
        <taxon>Gammaproteobacteria</taxon>
        <taxon>Vibrionales</taxon>
        <taxon>Vibrionaceae</taxon>
        <taxon>Vibrio</taxon>
    </lineage>
</organism>
<evidence type="ECO:0000256" key="5">
    <source>
        <dbReference type="ARBA" id="ARBA00023315"/>
    </source>
</evidence>
<dbReference type="PANTHER" id="PTHR37323">
    <property type="entry name" value="GCN5-RELATED N-ACETYLTRANSFERASE"/>
    <property type="match status" value="1"/>
</dbReference>
<keyword evidence="5" id="KW-0012">Acyltransferase</keyword>
<evidence type="ECO:0000256" key="6">
    <source>
        <dbReference type="ARBA" id="ARBA00038095"/>
    </source>
</evidence>
<feature type="non-terminal residue" evidence="11">
    <location>
        <position position="79"/>
    </location>
</feature>
<dbReference type="SUPFAM" id="SSF55729">
    <property type="entry name" value="Acyl-CoA N-acyltransferases (Nat)"/>
    <property type="match status" value="1"/>
</dbReference>
<comment type="pathway">
    <text evidence="1">Lipid metabolism.</text>
</comment>
<dbReference type="GO" id="GO:0043810">
    <property type="term" value="F:ornithine-acyl [acyl carrier protein] N-acyltransferase activity"/>
    <property type="evidence" value="ECO:0007669"/>
    <property type="project" value="UniProtKB-EC"/>
</dbReference>
<evidence type="ECO:0000256" key="3">
    <source>
        <dbReference type="ARBA" id="ARBA00022679"/>
    </source>
</evidence>
<evidence type="ECO:0000256" key="9">
    <source>
        <dbReference type="ARBA" id="ARBA00045724"/>
    </source>
</evidence>
<dbReference type="InterPro" id="IPR016181">
    <property type="entry name" value="Acyl_CoA_acyltransferase"/>
</dbReference>
<dbReference type="InterPro" id="IPR052351">
    <property type="entry name" value="Ornithine_N-alpha-AT"/>
</dbReference>
<comment type="caution">
    <text evidence="11">The sequence shown here is derived from an EMBL/GenBank/DDBJ whole genome shotgun (WGS) entry which is preliminary data.</text>
</comment>
<accession>A0A7Y0SJ89</accession>
<comment type="similarity">
    <text evidence="6">Belongs to the acetyltransferase family. OlsB subfamily.</text>
</comment>
<keyword evidence="2" id="KW-0444">Lipid biosynthesis</keyword>
<dbReference type="EMBL" id="JABCLB010001763">
    <property type="protein sequence ID" value="NMU84448.1"/>
    <property type="molecule type" value="Genomic_DNA"/>
</dbReference>
<protein>
    <recommendedName>
        <fullName evidence="8">L-ornithine N(alpha)-acyltransferase</fullName>
        <ecNumber evidence="7">2.3.2.30</ecNumber>
    </recommendedName>
</protein>
<name>A0A7Y0SJ89_VIBPH</name>
<reference evidence="11 12" key="1">
    <citation type="submission" date="2020-04" db="EMBL/GenBank/DDBJ databases">
        <title>Whole-genome sequencing of Vibrio spp. from China reveals different genetic environments of blaCTX-M-14 among diverse lineages.</title>
        <authorList>
            <person name="Zheng Z."/>
            <person name="Ye L."/>
            <person name="Chen S."/>
        </authorList>
    </citation>
    <scope>NUCLEOTIDE SEQUENCE [LARGE SCALE GENOMIC DNA]</scope>
    <source>
        <strain evidence="11 12">Vb0551</strain>
    </source>
</reference>
<keyword evidence="3 11" id="KW-0808">Transferase</keyword>
<evidence type="ECO:0000256" key="8">
    <source>
        <dbReference type="ARBA" id="ARBA00039866"/>
    </source>
</evidence>
<comment type="function">
    <text evidence="9">Catalyzes the first step in the biosynthesis of ornithine lipids, which are phosphorus-free membrane lipids. Catalyzes the 3-hydroxyacyl-acyl carrier protein-dependent acylation of ornithine to form lyso-ornithine lipid (LOL).</text>
</comment>